<reference evidence="2 3" key="1">
    <citation type="submission" date="2021-07" db="EMBL/GenBank/DDBJ databases">
        <authorList>
            <consortium name="Genoscope - CEA"/>
            <person name="William W."/>
        </authorList>
    </citation>
    <scope>NUCLEOTIDE SEQUENCE [LARGE SCALE GENOMIC DNA]</scope>
</reference>
<evidence type="ECO:0000313" key="2">
    <source>
        <dbReference type="EMBL" id="CAG7888545.1"/>
    </source>
</evidence>
<accession>A0A8D9GX44</accession>
<dbReference type="AlphaFoldDB" id="A0A8D9GX44"/>
<dbReference type="Proteomes" id="UP000694005">
    <property type="component" value="Chromosome A01"/>
</dbReference>
<evidence type="ECO:0000313" key="3">
    <source>
        <dbReference type="Proteomes" id="UP000694005"/>
    </source>
</evidence>
<organism evidence="2 3">
    <name type="scientific">Brassica campestris</name>
    <name type="common">Field mustard</name>
    <dbReference type="NCBI Taxonomy" id="3711"/>
    <lineage>
        <taxon>Eukaryota</taxon>
        <taxon>Viridiplantae</taxon>
        <taxon>Streptophyta</taxon>
        <taxon>Embryophyta</taxon>
        <taxon>Tracheophyta</taxon>
        <taxon>Spermatophyta</taxon>
        <taxon>Magnoliopsida</taxon>
        <taxon>eudicotyledons</taxon>
        <taxon>Gunneridae</taxon>
        <taxon>Pentapetalae</taxon>
        <taxon>rosids</taxon>
        <taxon>malvids</taxon>
        <taxon>Brassicales</taxon>
        <taxon>Brassicaceae</taxon>
        <taxon>Brassiceae</taxon>
        <taxon>Brassica</taxon>
    </lineage>
</organism>
<dbReference type="EMBL" id="LS974617">
    <property type="protein sequence ID" value="CAG7888545.1"/>
    <property type="molecule type" value="Genomic_DNA"/>
</dbReference>
<sequence>MLLVTQVPTILLGWMYLMVPRTVCYTISCCGCELHTMATLIKI</sequence>
<feature type="chain" id="PRO_5034375298" evidence="1">
    <location>
        <begin position="25"/>
        <end position="43"/>
    </location>
</feature>
<evidence type="ECO:0000256" key="1">
    <source>
        <dbReference type="SAM" id="SignalP"/>
    </source>
</evidence>
<protein>
    <submittedName>
        <fullName evidence="2">Uncharacterized protein</fullName>
    </submittedName>
</protein>
<dbReference type="Gramene" id="A01p26210.2_BraZ1">
    <property type="protein sequence ID" value="A01p26210.2_BraZ1.CDS.1"/>
    <property type="gene ID" value="A01g26210.2_BraZ1"/>
</dbReference>
<proteinExistence type="predicted"/>
<name>A0A8D9GX44_BRACM</name>
<keyword evidence="1" id="KW-0732">Signal</keyword>
<feature type="signal peptide" evidence="1">
    <location>
        <begin position="1"/>
        <end position="24"/>
    </location>
</feature>
<gene>
    <name evidence="2" type="ORF">BRAPAZ1V2_A01P26210.2</name>
</gene>